<dbReference type="Gene3D" id="3.40.50.10490">
    <property type="entry name" value="Glucose-6-phosphate isomerase like protein, domain 1"/>
    <property type="match status" value="2"/>
</dbReference>
<dbReference type="OMA" id="ASEYRYA"/>
<dbReference type="GO" id="GO:0006047">
    <property type="term" value="P:UDP-N-acetylglucosamine metabolic process"/>
    <property type="evidence" value="ECO:0007669"/>
    <property type="project" value="TreeGrafter"/>
</dbReference>
<dbReference type="CDD" id="cd05009">
    <property type="entry name" value="SIS_GlmS_GlmD_2"/>
    <property type="match status" value="1"/>
</dbReference>
<evidence type="ECO:0000313" key="11">
    <source>
        <dbReference type="EMBL" id="AMU86298.1"/>
    </source>
</evidence>
<dbReference type="AlphaFoldDB" id="A0A142V948"/>
<dbReference type="Pfam" id="PF13522">
    <property type="entry name" value="GATase_6"/>
    <property type="match status" value="1"/>
</dbReference>
<comment type="subcellular location">
    <subcellularLocation>
        <location evidence="2 10">Cytoplasm</location>
    </subcellularLocation>
</comment>
<evidence type="ECO:0000256" key="6">
    <source>
        <dbReference type="ARBA" id="ARBA00022576"/>
    </source>
</evidence>
<evidence type="ECO:0000256" key="9">
    <source>
        <dbReference type="ARBA" id="ARBA00022962"/>
    </source>
</evidence>
<dbReference type="GO" id="GO:0005975">
    <property type="term" value="P:carbohydrate metabolic process"/>
    <property type="evidence" value="ECO:0007669"/>
    <property type="project" value="UniProtKB-UniRule"/>
</dbReference>
<dbReference type="SUPFAM" id="SSF56235">
    <property type="entry name" value="N-terminal nucleophile aminohydrolases (Ntn hydrolases)"/>
    <property type="match status" value="1"/>
</dbReference>
<evidence type="ECO:0000256" key="1">
    <source>
        <dbReference type="ARBA" id="ARBA00001031"/>
    </source>
</evidence>
<dbReference type="CDD" id="cd00714">
    <property type="entry name" value="GFAT"/>
    <property type="match status" value="1"/>
</dbReference>
<dbReference type="SUPFAM" id="SSF53697">
    <property type="entry name" value="SIS domain"/>
    <property type="match status" value="1"/>
</dbReference>
<keyword evidence="6 10" id="KW-0032">Aminotransferase</keyword>
<dbReference type="PANTHER" id="PTHR10937">
    <property type="entry name" value="GLUCOSAMINE--FRUCTOSE-6-PHOSPHATE AMINOTRANSFERASE, ISOMERIZING"/>
    <property type="match status" value="1"/>
</dbReference>
<dbReference type="CDD" id="cd05008">
    <property type="entry name" value="SIS_GlmS_GlmD_1"/>
    <property type="match status" value="1"/>
</dbReference>
<dbReference type="FunFam" id="3.60.20.10:FF:000006">
    <property type="entry name" value="Glutamine--fructose-6-phosphate aminotransferase [isomerizing]"/>
    <property type="match status" value="1"/>
</dbReference>
<evidence type="ECO:0000256" key="7">
    <source>
        <dbReference type="ARBA" id="ARBA00022679"/>
    </source>
</evidence>
<dbReference type="InterPro" id="IPR047084">
    <property type="entry name" value="GFAT_N"/>
</dbReference>
<dbReference type="Proteomes" id="UP000076394">
    <property type="component" value="Chromosome"/>
</dbReference>
<name>A0A142V948_9CHLR</name>
<dbReference type="GO" id="GO:0005737">
    <property type="term" value="C:cytoplasm"/>
    <property type="evidence" value="ECO:0007669"/>
    <property type="project" value="UniProtKB-SubCell"/>
</dbReference>
<gene>
    <name evidence="10" type="primary">glmS</name>
    <name evidence="11" type="ORF">Dm11a5_0472</name>
</gene>
<evidence type="ECO:0000256" key="10">
    <source>
        <dbReference type="HAMAP-Rule" id="MF_00164"/>
    </source>
</evidence>
<dbReference type="GO" id="GO:0006487">
    <property type="term" value="P:protein N-linked glycosylation"/>
    <property type="evidence" value="ECO:0007669"/>
    <property type="project" value="TreeGrafter"/>
</dbReference>
<dbReference type="PROSITE" id="PS51464">
    <property type="entry name" value="SIS"/>
    <property type="match status" value="2"/>
</dbReference>
<evidence type="ECO:0000256" key="4">
    <source>
        <dbReference type="ARBA" id="ARBA00016090"/>
    </source>
</evidence>
<feature type="initiator methionine" description="Removed" evidence="10">
    <location>
        <position position="1"/>
    </location>
</feature>
<dbReference type="PROSITE" id="PS51278">
    <property type="entry name" value="GATASE_TYPE_2"/>
    <property type="match status" value="1"/>
</dbReference>
<comment type="catalytic activity">
    <reaction evidence="1 10">
        <text>D-fructose 6-phosphate + L-glutamine = D-glucosamine 6-phosphate + L-glutamate</text>
        <dbReference type="Rhea" id="RHEA:13237"/>
        <dbReference type="ChEBI" id="CHEBI:29985"/>
        <dbReference type="ChEBI" id="CHEBI:58359"/>
        <dbReference type="ChEBI" id="CHEBI:58725"/>
        <dbReference type="ChEBI" id="CHEBI:61527"/>
        <dbReference type="EC" id="2.6.1.16"/>
    </reaction>
</comment>
<dbReference type="PANTHER" id="PTHR10937:SF0">
    <property type="entry name" value="GLUTAMINE--FRUCTOSE-6-PHOSPHATE TRANSAMINASE (ISOMERIZING)"/>
    <property type="match status" value="1"/>
</dbReference>
<comment type="subunit">
    <text evidence="10">Homodimer.</text>
</comment>
<keyword evidence="7 10" id="KW-0808">Transferase</keyword>
<dbReference type="InterPro" id="IPR029055">
    <property type="entry name" value="Ntn_hydrolases_N"/>
</dbReference>
<dbReference type="EMBL" id="CP011127">
    <property type="protein sequence ID" value="AMU86298.1"/>
    <property type="molecule type" value="Genomic_DNA"/>
</dbReference>
<dbReference type="OrthoDB" id="106547at2"/>
<evidence type="ECO:0000256" key="3">
    <source>
        <dbReference type="ARBA" id="ARBA00012916"/>
    </source>
</evidence>
<dbReference type="InterPro" id="IPR035490">
    <property type="entry name" value="GlmS/FrlB_SIS"/>
</dbReference>
<accession>A0A142V948</accession>
<keyword evidence="9" id="KW-0315">Glutamine amidotransferase</keyword>
<dbReference type="NCBIfam" id="NF001484">
    <property type="entry name" value="PRK00331.1"/>
    <property type="match status" value="1"/>
</dbReference>
<dbReference type="InterPro" id="IPR005855">
    <property type="entry name" value="GFAT"/>
</dbReference>
<dbReference type="InterPro" id="IPR035466">
    <property type="entry name" value="GlmS/AgaS_SIS"/>
</dbReference>
<dbReference type="PATRIC" id="fig|61435.13.peg.503"/>
<dbReference type="FunFam" id="3.40.50.10490:FF:000001">
    <property type="entry name" value="Glutamine--fructose-6-phosphate aminotransferase [isomerizing]"/>
    <property type="match status" value="1"/>
</dbReference>
<dbReference type="InterPro" id="IPR017932">
    <property type="entry name" value="GATase_2_dom"/>
</dbReference>
<evidence type="ECO:0000313" key="12">
    <source>
        <dbReference type="Proteomes" id="UP000076394"/>
    </source>
</evidence>
<dbReference type="InterPro" id="IPR001347">
    <property type="entry name" value="SIS_dom"/>
</dbReference>
<dbReference type="InterPro" id="IPR046348">
    <property type="entry name" value="SIS_dom_sf"/>
</dbReference>
<proteinExistence type="inferred from homology"/>
<dbReference type="RefSeq" id="WP_011309048.1">
    <property type="nucleotide sequence ID" value="NZ_AP024514.1"/>
</dbReference>
<sequence length="593" mass="64884">MCGIVGYTGKRQAQGVLYDCLCRLEYRGYDSCGIAVNTPEVQVFKDAGKVHDILQNAPLFKGTAGLGHTRWATCGEPTQINAHPHTDCTGKICLVHNGVINNYSQLLKRLEGNGHKIVSDTDTELIAHLIEEYDKGDLEEAVRLAVKEIEGSYALVVMRSGENTLVVVRQDSPLVIGVGDGEYLVASDVPAILGYTNRVIYLDEGDIGTISPDSLKIRRNGGYIVPLVEKVNWTQDESQKAGYSHYMLKEIHEQPRVIQNTLINMPLPESFNKSEILEQSRKTGILFLACGSSYHAALTARYLVEEHLNIPVRLEIASEFNYMHRLLPCKLAVVLTQSGETADVLRAMRRLKQAGCMVVAITNVAGSTAARLADHTIYTQAGPEIGVAATKSFIAQLIVLYALCFAGASAANIRYQDYLSTMRLLPSVVQSILGSHQNIKDAAVEVAKSKSAFFIGRGINYPIALEGALKLKEISYIHAEGYAAGELKHGPFALLSPETPVLALVSRDQTYEAMLTGLREIKVRRAPLIVIGEAGDEQLGQLADRVISLPSFNRLFNPILFTVVLQLLAYYVALELGCSIDTPRNLAKSVTVE</sequence>
<reference evidence="11 12" key="1">
    <citation type="submission" date="2015-03" db="EMBL/GenBank/DDBJ databases">
        <title>Genomic characterization of Dehalococcoides mccartyi strain 11a5, an unusal plasmid-containing chloroethene dechlorinator.</title>
        <authorList>
            <person name="Zhao S."/>
            <person name="Ding C."/>
            <person name="He J."/>
        </authorList>
    </citation>
    <scope>NUCLEOTIDE SEQUENCE [LARGE SCALE GENOMIC DNA]</scope>
    <source>
        <strain evidence="11 12">11a5</strain>
    </source>
</reference>
<dbReference type="Pfam" id="PF01380">
    <property type="entry name" value="SIS"/>
    <property type="match status" value="2"/>
</dbReference>
<keyword evidence="8" id="KW-0677">Repeat</keyword>
<dbReference type="HAMAP" id="MF_00164">
    <property type="entry name" value="GlmS"/>
    <property type="match status" value="1"/>
</dbReference>
<dbReference type="NCBIfam" id="TIGR01135">
    <property type="entry name" value="glmS"/>
    <property type="match status" value="1"/>
</dbReference>
<comment type="function">
    <text evidence="10">Catalyzes the first step in hexosamine metabolism, converting fructose-6P into glucosamine-6P using glutamine as a nitrogen source.</text>
</comment>
<dbReference type="GO" id="GO:0004360">
    <property type="term" value="F:glutamine-fructose-6-phosphate transaminase (isomerizing) activity"/>
    <property type="evidence" value="ECO:0007669"/>
    <property type="project" value="UniProtKB-UniRule"/>
</dbReference>
<feature type="active site" description="Nucleophile; for GATase activity" evidence="10">
    <location>
        <position position="2"/>
    </location>
</feature>
<dbReference type="EC" id="2.6.1.16" evidence="3 10"/>
<evidence type="ECO:0000256" key="8">
    <source>
        <dbReference type="ARBA" id="ARBA00022737"/>
    </source>
</evidence>
<evidence type="ECO:0000256" key="2">
    <source>
        <dbReference type="ARBA" id="ARBA00004496"/>
    </source>
</evidence>
<feature type="active site" description="For Fru-6P isomerization activity" evidence="10">
    <location>
        <position position="588"/>
    </location>
</feature>
<protein>
    <recommendedName>
        <fullName evidence="4 10">Glutamine--fructose-6-phosphate aminotransferase [isomerizing]</fullName>
        <ecNumber evidence="3 10">2.6.1.16</ecNumber>
    </recommendedName>
    <alternativeName>
        <fullName evidence="10">D-fructose-6-phosphate amidotransferase</fullName>
    </alternativeName>
    <alternativeName>
        <fullName evidence="10">GFAT</fullName>
    </alternativeName>
    <alternativeName>
        <fullName evidence="10">Glucosamine-6-phosphate synthase</fullName>
    </alternativeName>
    <alternativeName>
        <fullName evidence="10">Hexosephosphate aminotransferase</fullName>
    </alternativeName>
    <alternativeName>
        <fullName evidence="10">L-glutamine--D-fructose-6-phosphate amidotransferase</fullName>
    </alternativeName>
</protein>
<evidence type="ECO:0000256" key="5">
    <source>
        <dbReference type="ARBA" id="ARBA00022490"/>
    </source>
</evidence>
<keyword evidence="5 10" id="KW-0963">Cytoplasm</keyword>
<dbReference type="Gene3D" id="3.60.20.10">
    <property type="entry name" value="Glutamine Phosphoribosylpyrophosphate, subunit 1, domain 1"/>
    <property type="match status" value="1"/>
</dbReference>
<dbReference type="GO" id="GO:0097367">
    <property type="term" value="F:carbohydrate derivative binding"/>
    <property type="evidence" value="ECO:0007669"/>
    <property type="project" value="InterPro"/>
</dbReference>
<organism evidence="11 12">
    <name type="scientific">Dehalococcoides mccartyi</name>
    <dbReference type="NCBI Taxonomy" id="61435"/>
    <lineage>
        <taxon>Bacteria</taxon>
        <taxon>Bacillati</taxon>
        <taxon>Chloroflexota</taxon>
        <taxon>Dehalococcoidia</taxon>
        <taxon>Dehalococcoidales</taxon>
        <taxon>Dehalococcoidaceae</taxon>
        <taxon>Dehalococcoides</taxon>
    </lineage>
</organism>
<dbReference type="GO" id="GO:0006002">
    <property type="term" value="P:fructose 6-phosphate metabolic process"/>
    <property type="evidence" value="ECO:0007669"/>
    <property type="project" value="TreeGrafter"/>
</dbReference>